<protein>
    <recommendedName>
        <fullName evidence="3">Antitoxin VbhA domain-containing protein</fullName>
    </recommendedName>
</protein>
<keyword evidence="2" id="KW-1185">Reference proteome</keyword>
<proteinExistence type="predicted"/>
<dbReference type="CDD" id="cd11586">
    <property type="entry name" value="VbhA_like"/>
    <property type="match status" value="1"/>
</dbReference>
<name>A0AAE4MKK1_9EURY</name>
<gene>
    <name evidence="1" type="ORF">MsAg5_15720</name>
</gene>
<evidence type="ECO:0000313" key="2">
    <source>
        <dbReference type="Proteomes" id="UP001271789"/>
    </source>
</evidence>
<dbReference type="EMBL" id="JAWDKD010000021">
    <property type="protein sequence ID" value="MDV0447661.1"/>
    <property type="molecule type" value="Genomic_DNA"/>
</dbReference>
<organism evidence="1 2">
    <name type="scientific">Methanolapillus africanus</name>
    <dbReference type="NCBI Taxonomy" id="3028297"/>
    <lineage>
        <taxon>Archaea</taxon>
        <taxon>Methanobacteriati</taxon>
        <taxon>Methanobacteriota</taxon>
        <taxon>Stenosarchaea group</taxon>
        <taxon>Methanomicrobia</taxon>
        <taxon>Methanosarcinales</taxon>
        <taxon>Methanosarcinaceae</taxon>
        <taxon>Methanolapillus</taxon>
    </lineage>
</organism>
<dbReference type="AlphaFoldDB" id="A0AAE4MKK1"/>
<evidence type="ECO:0000313" key="1">
    <source>
        <dbReference type="EMBL" id="MDV0447661.1"/>
    </source>
</evidence>
<accession>A0AAE4MKK1</accession>
<dbReference type="InterPro" id="IPR033788">
    <property type="entry name" value="VbhA-like"/>
</dbReference>
<sequence>MFLFIISLLNSYIYYGTGFYTKQFTAEIFMDENEISQILSNSKKIMEIEGFTISKELEAQGRKILTGELDINDYVNSCKQKAKGYASEI</sequence>
<dbReference type="Proteomes" id="UP001271789">
    <property type="component" value="Unassembled WGS sequence"/>
</dbReference>
<comment type="caution">
    <text evidence="1">The sequence shown here is derived from an EMBL/GenBank/DDBJ whole genome shotgun (WGS) entry which is preliminary data.</text>
</comment>
<reference evidence="1" key="1">
    <citation type="submission" date="2023-06" db="EMBL/GenBank/DDBJ databases">
        <title>Genome sequence of Methanosarcinaceae archaeon Ag5.</title>
        <authorList>
            <person name="Protasov E."/>
            <person name="Platt K."/>
            <person name="Poehlein A."/>
            <person name="Daniel R."/>
            <person name="Brune A."/>
        </authorList>
    </citation>
    <scope>NUCLEOTIDE SEQUENCE</scope>
    <source>
        <strain evidence="1">Ag5</strain>
    </source>
</reference>
<evidence type="ECO:0008006" key="3">
    <source>
        <dbReference type="Google" id="ProtNLM"/>
    </source>
</evidence>